<dbReference type="AlphaFoldDB" id="A0A232F5P6"/>
<gene>
    <name evidence="1" type="ORF">TSAR_007963</name>
</gene>
<sequence length="97" mass="10797">RYTEYLIRTCAIFVYQHSANLALILACWRKGIERRNAILSIVAISAREEPRTTSSGGSESFIELSGDRYSICLFHLVLVSPSESLCILIITAGNCRS</sequence>
<dbReference type="Proteomes" id="UP000215335">
    <property type="component" value="Unassembled WGS sequence"/>
</dbReference>
<keyword evidence="2" id="KW-1185">Reference proteome</keyword>
<evidence type="ECO:0000313" key="1">
    <source>
        <dbReference type="EMBL" id="OXU25800.1"/>
    </source>
</evidence>
<name>A0A232F5P6_9HYME</name>
<protein>
    <submittedName>
        <fullName evidence="1">Uncharacterized protein</fullName>
    </submittedName>
</protein>
<reference evidence="1 2" key="1">
    <citation type="journal article" date="2017" name="Curr. Biol.">
        <title>The Evolution of Venom by Co-option of Single-Copy Genes.</title>
        <authorList>
            <person name="Martinson E.O."/>
            <person name="Mrinalini"/>
            <person name="Kelkar Y.D."/>
            <person name="Chang C.H."/>
            <person name="Werren J.H."/>
        </authorList>
    </citation>
    <scope>NUCLEOTIDE SEQUENCE [LARGE SCALE GENOMIC DNA]</scope>
    <source>
        <strain evidence="1 2">Alberta</strain>
        <tissue evidence="1">Whole body</tissue>
    </source>
</reference>
<feature type="non-terminal residue" evidence="1">
    <location>
        <position position="1"/>
    </location>
</feature>
<organism evidence="1 2">
    <name type="scientific">Trichomalopsis sarcophagae</name>
    <dbReference type="NCBI Taxonomy" id="543379"/>
    <lineage>
        <taxon>Eukaryota</taxon>
        <taxon>Metazoa</taxon>
        <taxon>Ecdysozoa</taxon>
        <taxon>Arthropoda</taxon>
        <taxon>Hexapoda</taxon>
        <taxon>Insecta</taxon>
        <taxon>Pterygota</taxon>
        <taxon>Neoptera</taxon>
        <taxon>Endopterygota</taxon>
        <taxon>Hymenoptera</taxon>
        <taxon>Apocrita</taxon>
        <taxon>Proctotrupomorpha</taxon>
        <taxon>Chalcidoidea</taxon>
        <taxon>Pteromalidae</taxon>
        <taxon>Pteromalinae</taxon>
        <taxon>Trichomalopsis</taxon>
    </lineage>
</organism>
<evidence type="ECO:0000313" key="2">
    <source>
        <dbReference type="Proteomes" id="UP000215335"/>
    </source>
</evidence>
<accession>A0A232F5P6</accession>
<proteinExistence type="predicted"/>
<comment type="caution">
    <text evidence="1">The sequence shown here is derived from an EMBL/GenBank/DDBJ whole genome shotgun (WGS) entry which is preliminary data.</text>
</comment>
<dbReference type="EMBL" id="NNAY01000942">
    <property type="protein sequence ID" value="OXU25800.1"/>
    <property type="molecule type" value="Genomic_DNA"/>
</dbReference>